<feature type="non-terminal residue" evidence="1">
    <location>
        <position position="1"/>
    </location>
</feature>
<proteinExistence type="predicted"/>
<protein>
    <submittedName>
        <fullName evidence="1">Uncharacterized protein</fullName>
    </submittedName>
</protein>
<sequence>LKYQCGTPGILEPYPLYIADRMVKHLGSAIPAFRQTATRRMAELYQGDIGEIFFNMHGYRTESGR</sequence>
<dbReference type="EMBL" id="BART01025741">
    <property type="protein sequence ID" value="GAH04039.1"/>
    <property type="molecule type" value="Genomic_DNA"/>
</dbReference>
<evidence type="ECO:0000313" key="1">
    <source>
        <dbReference type="EMBL" id="GAH04039.1"/>
    </source>
</evidence>
<accession>X1DG92</accession>
<dbReference type="AlphaFoldDB" id="X1DG92"/>
<reference evidence="1" key="1">
    <citation type="journal article" date="2014" name="Front. Microbiol.">
        <title>High frequency of phylogenetically diverse reductive dehalogenase-homologous genes in deep subseafloor sedimentary metagenomes.</title>
        <authorList>
            <person name="Kawai M."/>
            <person name="Futagami T."/>
            <person name="Toyoda A."/>
            <person name="Takaki Y."/>
            <person name="Nishi S."/>
            <person name="Hori S."/>
            <person name="Arai W."/>
            <person name="Tsubouchi T."/>
            <person name="Morono Y."/>
            <person name="Uchiyama I."/>
            <person name="Ito T."/>
            <person name="Fujiyama A."/>
            <person name="Inagaki F."/>
            <person name="Takami H."/>
        </authorList>
    </citation>
    <scope>NUCLEOTIDE SEQUENCE</scope>
    <source>
        <strain evidence="1">Expedition CK06-06</strain>
    </source>
</reference>
<organism evidence="1">
    <name type="scientific">marine sediment metagenome</name>
    <dbReference type="NCBI Taxonomy" id="412755"/>
    <lineage>
        <taxon>unclassified sequences</taxon>
        <taxon>metagenomes</taxon>
        <taxon>ecological metagenomes</taxon>
    </lineage>
</organism>
<name>X1DG92_9ZZZZ</name>
<gene>
    <name evidence="1" type="ORF">S01H4_46121</name>
</gene>
<comment type="caution">
    <text evidence="1">The sequence shown here is derived from an EMBL/GenBank/DDBJ whole genome shotgun (WGS) entry which is preliminary data.</text>
</comment>